<feature type="compositionally biased region" description="Basic and acidic residues" evidence="1">
    <location>
        <begin position="420"/>
        <end position="429"/>
    </location>
</feature>
<feature type="compositionally biased region" description="Low complexity" evidence="1">
    <location>
        <begin position="478"/>
        <end position="487"/>
    </location>
</feature>
<dbReference type="Proteomes" id="UP000008383">
    <property type="component" value="Unassembled WGS sequence"/>
</dbReference>
<feature type="compositionally biased region" description="Acidic residues" evidence="1">
    <location>
        <begin position="460"/>
        <end position="477"/>
    </location>
</feature>
<feature type="compositionally biased region" description="Basic and acidic residues" evidence="1">
    <location>
        <begin position="508"/>
        <end position="518"/>
    </location>
</feature>
<evidence type="ECO:0000313" key="2">
    <source>
        <dbReference type="EMBL" id="EFE37515.1"/>
    </source>
</evidence>
<evidence type="ECO:0000256" key="1">
    <source>
        <dbReference type="SAM" id="MobiDB-lite"/>
    </source>
</evidence>
<dbReference type="HOGENOM" id="CLU_024590_0_0_1"/>
<gene>
    <name evidence="2" type="ORF">TRV_07856</name>
</gene>
<dbReference type="GeneID" id="9579450"/>
<dbReference type="OrthoDB" id="3595585at2759"/>
<feature type="region of interest" description="Disordered" evidence="1">
    <location>
        <begin position="285"/>
        <end position="685"/>
    </location>
</feature>
<protein>
    <recommendedName>
        <fullName evidence="4">Suppressor protein SRP40</fullName>
    </recommendedName>
</protein>
<feature type="compositionally biased region" description="Basic and acidic residues" evidence="1">
    <location>
        <begin position="667"/>
        <end position="678"/>
    </location>
</feature>
<dbReference type="EMBL" id="ACYE01000484">
    <property type="protein sequence ID" value="EFE37515.1"/>
    <property type="molecule type" value="Genomic_DNA"/>
</dbReference>
<feature type="compositionally biased region" description="Basic and acidic residues" evidence="1">
    <location>
        <begin position="385"/>
        <end position="403"/>
    </location>
</feature>
<evidence type="ECO:0008006" key="4">
    <source>
        <dbReference type="Google" id="ProtNLM"/>
    </source>
</evidence>
<feature type="compositionally biased region" description="Polar residues" evidence="1">
    <location>
        <begin position="409"/>
        <end position="419"/>
    </location>
</feature>
<feature type="compositionally biased region" description="Polar residues" evidence="1">
    <location>
        <begin position="566"/>
        <end position="581"/>
    </location>
</feature>
<feature type="compositionally biased region" description="Polar residues" evidence="1">
    <location>
        <begin position="529"/>
        <end position="546"/>
    </location>
</feature>
<dbReference type="KEGG" id="tve:TRV_07856"/>
<feature type="region of interest" description="Disordered" evidence="1">
    <location>
        <begin position="234"/>
        <end position="260"/>
    </location>
</feature>
<reference evidence="3" key="1">
    <citation type="journal article" date="2011" name="Genome Biol.">
        <title>Comparative and functional genomics provide insights into the pathogenicity of dermatophytic fungi.</title>
        <authorList>
            <person name="Burmester A."/>
            <person name="Shelest E."/>
            <person name="Gloeckner G."/>
            <person name="Heddergott C."/>
            <person name="Schindler S."/>
            <person name="Staib P."/>
            <person name="Heidel A."/>
            <person name="Felder M."/>
            <person name="Petzold A."/>
            <person name="Szafranski K."/>
            <person name="Feuermann M."/>
            <person name="Pedruzzi I."/>
            <person name="Priebe S."/>
            <person name="Groth M."/>
            <person name="Winkler R."/>
            <person name="Li W."/>
            <person name="Kniemeyer O."/>
            <person name="Schroeckh V."/>
            <person name="Hertweck C."/>
            <person name="Hube B."/>
            <person name="White T.C."/>
            <person name="Platzer M."/>
            <person name="Guthke R."/>
            <person name="Heitman J."/>
            <person name="Woestemeyer J."/>
            <person name="Zipfel P.F."/>
            <person name="Monod M."/>
            <person name="Brakhage A.A."/>
        </authorList>
    </citation>
    <scope>NUCLEOTIDE SEQUENCE [LARGE SCALE GENOMIC DNA]</scope>
    <source>
        <strain evidence="3">HKI 0517</strain>
    </source>
</reference>
<keyword evidence="3" id="KW-1185">Reference proteome</keyword>
<proteinExistence type="predicted"/>
<dbReference type="AlphaFoldDB" id="D4DKY2"/>
<evidence type="ECO:0000313" key="3">
    <source>
        <dbReference type="Proteomes" id="UP000008383"/>
    </source>
</evidence>
<accession>D4DKY2</accession>
<comment type="caution">
    <text evidence="2">The sequence shown here is derived from an EMBL/GenBank/DDBJ whole genome shotgun (WGS) entry which is preliminary data.</text>
</comment>
<name>D4DKY2_TRIVH</name>
<feature type="compositionally biased region" description="Low complexity" evidence="1">
    <location>
        <begin position="430"/>
        <end position="459"/>
    </location>
</feature>
<sequence>MRCSQRETGCHANEEAYQEAKKVSGTVRISRETLVCISLKVSSLLLQLLDLLGGGMAVVYLCLSLARLALGVRAERRPAQLDVGRSNADGQCLALCRLLDVGGCRAAVQCEELRLVDALSDTPRRAEETRSSVLRRTRRLREGRKETAGGREIRPGRMSDAVKRLHITPLDAAILETVLQPSIRPLATDISLHTIETHPENNYGFVSLPKAEAEKLTRKLNGAFLKGRKLKIEAARPAPSSPLHAEPEVRAPSTGPDKGVALKRRAIDHVIEGYELPASRKVMRGWTEPRSSSGRSKKKDKDEDSKKAKKSKQPSKYSSGSECLFRTVPPANKSAKTKSDSSKKKKKKGGAESVTVHEFKQTVKHPSFIKTGENVAPSKLTGEYVEGKGWVDREGNVKEEPPKKRERPVQTTSVVPKQISKSDTKKRGESPAASDESESSAAESSSSEDYTSSEGSDSSSESESDDKEEEEEEEDGSDTSSTGTSSSEESETEKPEAVEQETPAPTVEENKDTPKVHPLEALFKRPKPSNISIPNPQLTIDTQFSFFGNAEDSGSEDEARDKLYTEPQTPFTVQDLQSRSMRSLAPTPDTALPTKITFWGEDSNVNDLHDDDDGLDTPSAERELPSSPTKPGAKRGKEAAEDSEFAQWFWENRGDNNRAWKRRRREAGKERRQRENRSHSSRGRK</sequence>
<dbReference type="RefSeq" id="XP_003018160.1">
    <property type="nucleotide sequence ID" value="XM_003018114.1"/>
</dbReference>
<organism evidence="2 3">
    <name type="scientific">Trichophyton verrucosum (strain HKI 0517)</name>
    <dbReference type="NCBI Taxonomy" id="663202"/>
    <lineage>
        <taxon>Eukaryota</taxon>
        <taxon>Fungi</taxon>
        <taxon>Dikarya</taxon>
        <taxon>Ascomycota</taxon>
        <taxon>Pezizomycotina</taxon>
        <taxon>Eurotiomycetes</taxon>
        <taxon>Eurotiomycetidae</taxon>
        <taxon>Onygenales</taxon>
        <taxon>Arthrodermataceae</taxon>
        <taxon>Trichophyton</taxon>
    </lineage>
</organism>